<organism evidence="4 5">
    <name type="scientific">Clostridium cibarium</name>
    <dbReference type="NCBI Taxonomy" id="2762247"/>
    <lineage>
        <taxon>Bacteria</taxon>
        <taxon>Bacillati</taxon>
        <taxon>Bacillota</taxon>
        <taxon>Clostridia</taxon>
        <taxon>Eubacteriales</taxon>
        <taxon>Clostridiaceae</taxon>
        <taxon>Clostridium</taxon>
    </lineage>
</organism>
<comment type="caution">
    <text evidence="4">The sequence shown here is derived from an EMBL/GenBank/DDBJ whole genome shotgun (WGS) entry which is preliminary data.</text>
</comment>
<dbReference type="InterPro" id="IPR013517">
    <property type="entry name" value="FG-GAP"/>
</dbReference>
<feature type="domain" description="Peptidase C51" evidence="3">
    <location>
        <begin position="424"/>
        <end position="508"/>
    </location>
</feature>
<dbReference type="EMBL" id="JACSRA010000006">
    <property type="protein sequence ID" value="MBD7910802.1"/>
    <property type="molecule type" value="Genomic_DNA"/>
</dbReference>
<dbReference type="Pfam" id="PF13517">
    <property type="entry name" value="FG-GAP_3"/>
    <property type="match status" value="2"/>
</dbReference>
<dbReference type="Pfam" id="PF05257">
    <property type="entry name" value="CHAP"/>
    <property type="match status" value="1"/>
</dbReference>
<protein>
    <submittedName>
        <fullName evidence="4">VCBS repeat-containing protein</fullName>
    </submittedName>
</protein>
<dbReference type="SUPFAM" id="SSF69318">
    <property type="entry name" value="Integrin alpha N-terminal domain"/>
    <property type="match status" value="1"/>
</dbReference>
<dbReference type="InterPro" id="IPR024881">
    <property type="entry name" value="Tip"/>
</dbReference>
<sequence length="535" mass="59086">MKITLKRVLAVMPLFLLFFLTGKEVKADTNDGFTYPSAYGWWNETGYDANKIAERTVSGDFNGDGKEDVAAMYDYGNGESRIHVFLSTGSSFSYPSGYGWWSETGYDAGKLKGRMVAGDFNGDGKDDIAGMYDYGNGESRIHVFLSTGSSFSYPSAYGWWNETGYDANKITGRMVAGDFNGDGKDDIAGMYDYGNGESRIHVFLSTGSSFSYQSAYGWWNETGYDANKITGRMVAGDFNGDGKDDIAGMYDYGNGESRIHMFLSTGSSFSYPSAYGWWNETGYDANKITDRMVAGDFNGDGKDDIAGMYDYGSGESRIHMFLSTGSSFSYPSAYGWWHETGYDAKRVAGRMVAGNFNGTGGEDIATIYDYGNSESRVHIFLSNSTSSPSSKADVEKLLNVARNEIGYHEIGNNWTKYGAWYPMQNQPWCAMFVSWCANQAGISTDIIPKHALCQTGANWFMNRGLWNYRGSYTPKPGDIIYFYYSGAINHVGIVESVSDSYVQTIEGNTSDQVARRTYSFGDSRIAGYGSPQYTS</sequence>
<dbReference type="PANTHER" id="PTHR13412">
    <property type="entry name" value="T-CELL IMMUNOMODULATORY PROTEIN HOMOLOG"/>
    <property type="match status" value="1"/>
</dbReference>
<evidence type="ECO:0000313" key="4">
    <source>
        <dbReference type="EMBL" id="MBD7910802.1"/>
    </source>
</evidence>
<dbReference type="SUPFAM" id="SSF54001">
    <property type="entry name" value="Cysteine proteinases"/>
    <property type="match status" value="1"/>
</dbReference>
<dbReference type="PANTHER" id="PTHR13412:SF0">
    <property type="entry name" value="T-CELL IMMUNOMODULATORY PROTEIN"/>
    <property type="match status" value="1"/>
</dbReference>
<gene>
    <name evidence="4" type="ORF">H9661_05450</name>
</gene>
<accession>A0ABR8PRL6</accession>
<proteinExistence type="predicted"/>
<dbReference type="Gene3D" id="2.40.128.340">
    <property type="match status" value="6"/>
</dbReference>
<keyword evidence="5" id="KW-1185">Reference proteome</keyword>
<evidence type="ECO:0000256" key="2">
    <source>
        <dbReference type="SAM" id="SignalP"/>
    </source>
</evidence>
<dbReference type="InterPro" id="IPR007921">
    <property type="entry name" value="CHAP_dom"/>
</dbReference>
<dbReference type="Gene3D" id="3.90.1720.10">
    <property type="entry name" value="endopeptidase domain like (from Nostoc punctiforme)"/>
    <property type="match status" value="1"/>
</dbReference>
<name>A0ABR8PRL6_9CLOT</name>
<dbReference type="InterPro" id="IPR028994">
    <property type="entry name" value="Integrin_alpha_N"/>
</dbReference>
<reference evidence="4 5" key="1">
    <citation type="submission" date="2020-08" db="EMBL/GenBank/DDBJ databases">
        <title>A Genomic Blueprint of the Chicken Gut Microbiome.</title>
        <authorList>
            <person name="Gilroy R."/>
            <person name="Ravi A."/>
            <person name="Getino M."/>
            <person name="Pursley I."/>
            <person name="Horton D.L."/>
            <person name="Alikhan N.-F."/>
            <person name="Baker D."/>
            <person name="Gharbi K."/>
            <person name="Hall N."/>
            <person name="Watson M."/>
            <person name="Adriaenssens E.M."/>
            <person name="Foster-Nyarko E."/>
            <person name="Jarju S."/>
            <person name="Secka A."/>
            <person name="Antonio M."/>
            <person name="Oren A."/>
            <person name="Chaudhuri R."/>
            <person name="La Ragione R.M."/>
            <person name="Hildebrand F."/>
            <person name="Pallen M.J."/>
        </authorList>
    </citation>
    <scope>NUCLEOTIDE SEQUENCE [LARGE SCALE GENOMIC DNA]</scope>
    <source>
        <strain evidence="4 5">Sa3CVN1</strain>
    </source>
</reference>
<dbReference type="Proteomes" id="UP000627781">
    <property type="component" value="Unassembled WGS sequence"/>
</dbReference>
<dbReference type="RefSeq" id="WP_191767895.1">
    <property type="nucleotide sequence ID" value="NZ_JACSRA010000006.1"/>
</dbReference>
<evidence type="ECO:0000259" key="3">
    <source>
        <dbReference type="Pfam" id="PF05257"/>
    </source>
</evidence>
<feature type="signal peptide" evidence="2">
    <location>
        <begin position="1"/>
        <end position="27"/>
    </location>
</feature>
<evidence type="ECO:0000256" key="1">
    <source>
        <dbReference type="ARBA" id="ARBA00022729"/>
    </source>
</evidence>
<keyword evidence="1 2" id="KW-0732">Signal</keyword>
<dbReference type="InterPro" id="IPR038765">
    <property type="entry name" value="Papain-like_cys_pep_sf"/>
</dbReference>
<feature type="chain" id="PRO_5045282437" evidence="2">
    <location>
        <begin position="28"/>
        <end position="535"/>
    </location>
</feature>
<evidence type="ECO:0000313" key="5">
    <source>
        <dbReference type="Proteomes" id="UP000627781"/>
    </source>
</evidence>